<evidence type="ECO:0000313" key="4">
    <source>
        <dbReference type="EMBL" id="QKS71072.1"/>
    </source>
</evidence>
<accession>A0A859FED7</accession>
<reference evidence="5" key="1">
    <citation type="submission" date="2019-07" db="EMBL/GenBank/DDBJ databases">
        <title>Bacillus alkalisoli sp. nov. isolated from saline soil.</title>
        <authorList>
            <person name="Sun J.-Q."/>
            <person name="Xu L."/>
        </authorList>
    </citation>
    <scope>NUCLEOTIDE SEQUENCE [LARGE SCALE GENOMIC DNA]</scope>
    <source>
        <strain evidence="5">M4U3P1</strain>
    </source>
</reference>
<dbReference type="InterPro" id="IPR048402">
    <property type="entry name" value="YpeB_N"/>
</dbReference>
<dbReference type="Pfam" id="PF03413">
    <property type="entry name" value="PepSY"/>
    <property type="match status" value="1"/>
</dbReference>
<dbReference type="NCBIfam" id="TIGR02889">
    <property type="entry name" value="spore_YpeB"/>
    <property type="match status" value="1"/>
</dbReference>
<feature type="domain" description="Sporulation protein YpeB PepSY1 and PepSY2" evidence="2">
    <location>
        <begin position="181"/>
        <end position="343"/>
    </location>
</feature>
<dbReference type="Pfam" id="PF14620">
    <property type="entry name" value="YPEB_PepSY1-2"/>
    <property type="match status" value="1"/>
</dbReference>
<gene>
    <name evidence="4" type="primary">ypeB</name>
    <name evidence="4" type="ORF">FLK61_30620</name>
</gene>
<dbReference type="KEGG" id="psua:FLK61_30620"/>
<feature type="domain" description="Sporulation protein YpeB N-terminal" evidence="3">
    <location>
        <begin position="22"/>
        <end position="149"/>
    </location>
</feature>
<dbReference type="GO" id="GO:0009847">
    <property type="term" value="P:spore germination"/>
    <property type="evidence" value="ECO:0007669"/>
    <property type="project" value="InterPro"/>
</dbReference>
<dbReference type="Pfam" id="PF20769">
    <property type="entry name" value="YPEB_N"/>
    <property type="match status" value="1"/>
</dbReference>
<evidence type="ECO:0000259" key="1">
    <source>
        <dbReference type="Pfam" id="PF03413"/>
    </source>
</evidence>
<feature type="domain" description="PepSY" evidence="1">
    <location>
        <begin position="352"/>
        <end position="412"/>
    </location>
</feature>
<evidence type="ECO:0000313" key="5">
    <source>
        <dbReference type="Proteomes" id="UP000318138"/>
    </source>
</evidence>
<dbReference type="InterPro" id="IPR025711">
    <property type="entry name" value="PepSY"/>
</dbReference>
<dbReference type="Proteomes" id="UP000318138">
    <property type="component" value="Chromosome"/>
</dbReference>
<keyword evidence="5" id="KW-1185">Reference proteome</keyword>
<sequence length="422" mass="47656">MALIYAVIIGVQAEDARAGMAERAETGYQRAFHDLAYQVDRLHDELGTAVVSNSKDQLSPSLARVWNIATEAKDDLAQLPTRALPYHDMEAYLTDVSTFAYQHAVHDQDNKELSDESTEALESYYQKSKILQEDLRSMQSEVLQSELHFLNAAEETDEEISGGFKNIHQHLQVDESEKQVAGALDEEISKHLTGEEVTDREAVKIARKLLQRDELRPQSIEETMDGLAYSAYSLTLEEDGGTIMMDVTKVGGHPLWMIDQREIGETSFSLHEGQKTASEFAQRAGFKDVEVVASNQYENKGYYTFVPVRDDVRYYDEQVVVEVGLDTNELVAFEALPYYAHAKEAVDVKPVLSEAEAVKKLQPNVEVRETNEAVIENELGEVVRCYEFIVTSNGETYRMFINAETGQEERVEMMGKPDPIYK</sequence>
<name>A0A859FED7_9BACI</name>
<protein>
    <submittedName>
        <fullName evidence="4">Germination protein YpeB</fullName>
    </submittedName>
</protein>
<dbReference type="AlphaFoldDB" id="A0A859FED7"/>
<proteinExistence type="predicted"/>
<evidence type="ECO:0000259" key="3">
    <source>
        <dbReference type="Pfam" id="PF20769"/>
    </source>
</evidence>
<dbReference type="EMBL" id="CP041372">
    <property type="protein sequence ID" value="QKS71072.1"/>
    <property type="molecule type" value="Genomic_DNA"/>
</dbReference>
<dbReference type="InterPro" id="IPR014239">
    <property type="entry name" value="YpeB_PepSY1-2"/>
</dbReference>
<organism evidence="4 5">
    <name type="scientific">Paenalkalicoccus suaedae</name>
    <dbReference type="NCBI Taxonomy" id="2592382"/>
    <lineage>
        <taxon>Bacteria</taxon>
        <taxon>Bacillati</taxon>
        <taxon>Bacillota</taxon>
        <taxon>Bacilli</taxon>
        <taxon>Bacillales</taxon>
        <taxon>Bacillaceae</taxon>
        <taxon>Paenalkalicoccus</taxon>
    </lineage>
</organism>
<evidence type="ECO:0000259" key="2">
    <source>
        <dbReference type="Pfam" id="PF14620"/>
    </source>
</evidence>